<dbReference type="PANTHER" id="PTHR43639">
    <property type="entry name" value="OXIDOREDUCTASE, SHORT-CHAIN DEHYDROGENASE/REDUCTASE FAMILY (AFU_ORTHOLOGUE AFUA_5G02870)"/>
    <property type="match status" value="1"/>
</dbReference>
<accession>A0AAJ0B9Q6</accession>
<dbReference type="InterPro" id="IPR036291">
    <property type="entry name" value="NAD(P)-bd_dom_sf"/>
</dbReference>
<keyword evidence="2" id="KW-0521">NADP</keyword>
<evidence type="ECO:0000256" key="1">
    <source>
        <dbReference type="ARBA" id="ARBA00006484"/>
    </source>
</evidence>
<proteinExistence type="inferred from homology"/>
<dbReference type="PROSITE" id="PS00061">
    <property type="entry name" value="ADH_SHORT"/>
    <property type="match status" value="1"/>
</dbReference>
<keyword evidence="5" id="KW-1185">Reference proteome</keyword>
<gene>
    <name evidence="4" type="ORF">QBC47DRAFT_40963</name>
</gene>
<keyword evidence="3" id="KW-0560">Oxidoreductase</keyword>
<protein>
    <submittedName>
        <fullName evidence="4">3-ketoacyl-acyl carrier protein reductase</fullName>
    </submittedName>
</protein>
<dbReference type="Proteomes" id="UP001239445">
    <property type="component" value="Unassembled WGS sequence"/>
</dbReference>
<dbReference type="Gene3D" id="3.40.50.720">
    <property type="entry name" value="NAD(P)-binding Rossmann-like Domain"/>
    <property type="match status" value="1"/>
</dbReference>
<dbReference type="PRINTS" id="PR00081">
    <property type="entry name" value="GDHRDH"/>
</dbReference>
<dbReference type="Pfam" id="PF13561">
    <property type="entry name" value="adh_short_C2"/>
    <property type="match status" value="1"/>
</dbReference>
<dbReference type="GO" id="GO:0016491">
    <property type="term" value="F:oxidoreductase activity"/>
    <property type="evidence" value="ECO:0007669"/>
    <property type="project" value="UniProtKB-KW"/>
</dbReference>
<dbReference type="FunFam" id="3.40.50.720:FF:000374">
    <property type="entry name" value="3-oxoacyl-(Acyl-carrier-protein) reductase"/>
    <property type="match status" value="1"/>
</dbReference>
<dbReference type="InterPro" id="IPR002347">
    <property type="entry name" value="SDR_fam"/>
</dbReference>
<dbReference type="EMBL" id="MU839836">
    <property type="protein sequence ID" value="KAK1754295.1"/>
    <property type="molecule type" value="Genomic_DNA"/>
</dbReference>
<reference evidence="4" key="1">
    <citation type="submission" date="2023-06" db="EMBL/GenBank/DDBJ databases">
        <title>Genome-scale phylogeny and comparative genomics of the fungal order Sordariales.</title>
        <authorList>
            <consortium name="Lawrence Berkeley National Laboratory"/>
            <person name="Hensen N."/>
            <person name="Bonometti L."/>
            <person name="Westerberg I."/>
            <person name="Brannstrom I.O."/>
            <person name="Guillou S."/>
            <person name="Cros-Aarteil S."/>
            <person name="Calhoun S."/>
            <person name="Haridas S."/>
            <person name="Kuo A."/>
            <person name="Mondo S."/>
            <person name="Pangilinan J."/>
            <person name="Riley R."/>
            <person name="Labutti K."/>
            <person name="Andreopoulos B."/>
            <person name="Lipzen A."/>
            <person name="Chen C."/>
            <person name="Yanf M."/>
            <person name="Daum C."/>
            <person name="Ng V."/>
            <person name="Clum A."/>
            <person name="Steindorff A."/>
            <person name="Ohm R."/>
            <person name="Martin F."/>
            <person name="Silar P."/>
            <person name="Natvig D."/>
            <person name="Lalanne C."/>
            <person name="Gautier V."/>
            <person name="Ament-Velasquez S.L."/>
            <person name="Kruys A."/>
            <person name="Hutchinson M.I."/>
            <person name="Powell A.J."/>
            <person name="Barry K."/>
            <person name="Miller A.N."/>
            <person name="Grigoriev I.V."/>
            <person name="Debuchy R."/>
            <person name="Gladieux P."/>
            <person name="Thoren M.H."/>
            <person name="Johannesson H."/>
        </authorList>
    </citation>
    <scope>NUCLEOTIDE SEQUENCE</scope>
    <source>
        <strain evidence="4">PSN4</strain>
    </source>
</reference>
<evidence type="ECO:0000256" key="2">
    <source>
        <dbReference type="ARBA" id="ARBA00022857"/>
    </source>
</evidence>
<sequence length="256" mass="27040">MSDLQGKVAIVTGASRGLGVGMALELARNGASVMLTYTSDSSSSKVEQLVSQISQLPGNPSARGCKVDLSSIDGPQIVLAELEAWLGADSRIHILVNNAGTEVVRPLADVTVADYEKVYNLNVRGPLLLTQALLPRFSESNNRIINIGSVGGRAGFKALSLYCSSKAALEGFTRCWAHELGGNGTTVNQVNPGPVQTDMLDNIPKGIVEMQKQQTPVENRVGTVDEIAKIVAWLASPSSSWISGQVISASGGWAMY</sequence>
<comment type="similarity">
    <text evidence="1">Belongs to the short-chain dehydrogenases/reductases (SDR) family.</text>
</comment>
<dbReference type="AlphaFoldDB" id="A0AAJ0B9Q6"/>
<dbReference type="InterPro" id="IPR020904">
    <property type="entry name" value="Sc_DH/Rdtase_CS"/>
</dbReference>
<organism evidence="4 5">
    <name type="scientific">Echria macrotheca</name>
    <dbReference type="NCBI Taxonomy" id="438768"/>
    <lineage>
        <taxon>Eukaryota</taxon>
        <taxon>Fungi</taxon>
        <taxon>Dikarya</taxon>
        <taxon>Ascomycota</taxon>
        <taxon>Pezizomycotina</taxon>
        <taxon>Sordariomycetes</taxon>
        <taxon>Sordariomycetidae</taxon>
        <taxon>Sordariales</taxon>
        <taxon>Schizotheciaceae</taxon>
        <taxon>Echria</taxon>
    </lineage>
</organism>
<evidence type="ECO:0000313" key="4">
    <source>
        <dbReference type="EMBL" id="KAK1754295.1"/>
    </source>
</evidence>
<name>A0AAJ0B9Q6_9PEZI</name>
<dbReference type="SUPFAM" id="SSF51735">
    <property type="entry name" value="NAD(P)-binding Rossmann-fold domains"/>
    <property type="match status" value="1"/>
</dbReference>
<evidence type="ECO:0000256" key="3">
    <source>
        <dbReference type="ARBA" id="ARBA00023002"/>
    </source>
</evidence>
<dbReference type="PANTHER" id="PTHR43639:SF1">
    <property type="entry name" value="SHORT-CHAIN DEHYDROGENASE_REDUCTASE FAMILY PROTEIN"/>
    <property type="match status" value="1"/>
</dbReference>
<evidence type="ECO:0000313" key="5">
    <source>
        <dbReference type="Proteomes" id="UP001239445"/>
    </source>
</evidence>
<comment type="caution">
    <text evidence="4">The sequence shown here is derived from an EMBL/GenBank/DDBJ whole genome shotgun (WGS) entry which is preliminary data.</text>
</comment>
<dbReference type="PRINTS" id="PR00080">
    <property type="entry name" value="SDRFAMILY"/>
</dbReference>